<protein>
    <recommendedName>
        <fullName evidence="9">Transport permease protein</fullName>
    </recommendedName>
</protein>
<keyword evidence="8 9" id="KW-0472">Membrane</keyword>
<evidence type="ECO:0000256" key="3">
    <source>
        <dbReference type="ARBA" id="ARBA00022448"/>
    </source>
</evidence>
<feature type="transmembrane region" description="Helical" evidence="9">
    <location>
        <begin position="170"/>
        <end position="196"/>
    </location>
</feature>
<keyword evidence="5" id="KW-0997">Cell inner membrane</keyword>
<comment type="similarity">
    <text evidence="2 9">Belongs to the ABC-2 integral membrane protein family.</text>
</comment>
<dbReference type="EMBL" id="LWBS01000413">
    <property type="protein sequence ID" value="OAP91006.1"/>
    <property type="molecule type" value="Genomic_DNA"/>
</dbReference>
<dbReference type="GO" id="GO:0015920">
    <property type="term" value="P:lipopolysaccharide transport"/>
    <property type="evidence" value="ECO:0007669"/>
    <property type="project" value="TreeGrafter"/>
</dbReference>
<feature type="transmembrane region" description="Helical" evidence="9">
    <location>
        <begin position="96"/>
        <end position="117"/>
    </location>
</feature>
<evidence type="ECO:0000256" key="5">
    <source>
        <dbReference type="ARBA" id="ARBA00022519"/>
    </source>
</evidence>
<proteinExistence type="inferred from homology"/>
<dbReference type="PANTHER" id="PTHR30413:SF8">
    <property type="entry name" value="TRANSPORT PERMEASE PROTEIN"/>
    <property type="match status" value="1"/>
</dbReference>
<feature type="domain" description="ABC transmembrane type-2" evidence="10">
    <location>
        <begin position="62"/>
        <end position="283"/>
    </location>
</feature>
<dbReference type="InterPro" id="IPR047817">
    <property type="entry name" value="ABC2_TM_bact-type"/>
</dbReference>
<name>A0A179BH37_RHILE</name>
<keyword evidence="7 9" id="KW-1133">Transmembrane helix</keyword>
<feature type="transmembrane region" description="Helical" evidence="9">
    <location>
        <begin position="259"/>
        <end position="283"/>
    </location>
</feature>
<evidence type="ECO:0000313" key="11">
    <source>
        <dbReference type="EMBL" id="OAP91006.1"/>
    </source>
</evidence>
<sequence length="291" mass="32510">MLQNSFDSRKPAKLVRRYEAQGEVLGPVRSVLLASRELYWSRHILWHLFVRDFVAGFRQKLLGYLWIVLVPLLGIASFVFMELTGILNPGDTAFPYPIYVFVGTTIWGVFVSSLMAVANGLISNTDLVMRTNIPKIGLAITGLASIFYNLLVNLFVLALLMAVFGRMPSAWALLYPLAVLPIVMLGVGIGLMLSVIGAVARDVTGMFTTLINLLMYVTPVVYTADFQNLTLQRIVRWNPLTYLVDTPRSLFVLGTVPDAWGYVFATVFSILVLWLGVHAFYLIKDKVAERL</sequence>
<keyword evidence="3 9" id="KW-0813">Transport</keyword>
<dbReference type="AlphaFoldDB" id="A0A179BH37"/>
<dbReference type="PROSITE" id="PS51012">
    <property type="entry name" value="ABC_TM2"/>
    <property type="match status" value="1"/>
</dbReference>
<feature type="transmembrane region" description="Helical" evidence="9">
    <location>
        <begin position="138"/>
        <end position="164"/>
    </location>
</feature>
<organism evidence="11">
    <name type="scientific">Rhizobium leguminosarum</name>
    <dbReference type="NCBI Taxonomy" id="384"/>
    <lineage>
        <taxon>Bacteria</taxon>
        <taxon>Pseudomonadati</taxon>
        <taxon>Pseudomonadota</taxon>
        <taxon>Alphaproteobacteria</taxon>
        <taxon>Hyphomicrobiales</taxon>
        <taxon>Rhizobiaceae</taxon>
        <taxon>Rhizobium/Agrobacterium group</taxon>
        <taxon>Rhizobium</taxon>
    </lineage>
</organism>
<accession>A0A179BH37</accession>
<comment type="caution">
    <text evidence="11">The sequence shown here is derived from an EMBL/GenBank/DDBJ whole genome shotgun (WGS) entry which is preliminary data.</text>
</comment>
<dbReference type="GO" id="GO:0140359">
    <property type="term" value="F:ABC-type transporter activity"/>
    <property type="evidence" value="ECO:0007669"/>
    <property type="project" value="InterPro"/>
</dbReference>
<comment type="subcellular location">
    <subcellularLocation>
        <location evidence="1 9">Cell inner membrane</location>
        <topology evidence="1 9">Multi-pass membrane protein</topology>
    </subcellularLocation>
</comment>
<dbReference type="PANTHER" id="PTHR30413">
    <property type="entry name" value="INNER MEMBRANE TRANSPORT PERMEASE"/>
    <property type="match status" value="1"/>
</dbReference>
<reference evidence="11" key="1">
    <citation type="submission" date="2016-04" db="EMBL/GenBank/DDBJ databases">
        <title>Fast-growing isolate from the root nodules of Vavilovia formosa.</title>
        <authorList>
            <person name="Kimeklis A."/>
            <person name="Safronova V."/>
            <person name="Belimov A."/>
            <person name="Andronov E."/>
        </authorList>
    </citation>
    <scope>NUCLEOTIDE SEQUENCE [LARGE SCALE GENOMIC DNA]</scope>
    <source>
        <strain evidence="11">Vaf-46</strain>
    </source>
</reference>
<evidence type="ECO:0000256" key="4">
    <source>
        <dbReference type="ARBA" id="ARBA00022475"/>
    </source>
</evidence>
<keyword evidence="6 9" id="KW-0812">Transmembrane</keyword>
<keyword evidence="4 9" id="KW-1003">Cell membrane</keyword>
<feature type="transmembrane region" description="Helical" evidence="9">
    <location>
        <begin position="61"/>
        <end position="81"/>
    </location>
</feature>
<evidence type="ECO:0000256" key="6">
    <source>
        <dbReference type="ARBA" id="ARBA00022692"/>
    </source>
</evidence>
<evidence type="ECO:0000256" key="7">
    <source>
        <dbReference type="ARBA" id="ARBA00022989"/>
    </source>
</evidence>
<gene>
    <name evidence="11" type="ORF">A4U53_28605</name>
</gene>
<evidence type="ECO:0000259" key="10">
    <source>
        <dbReference type="PROSITE" id="PS51012"/>
    </source>
</evidence>
<dbReference type="GO" id="GO:0005886">
    <property type="term" value="C:plasma membrane"/>
    <property type="evidence" value="ECO:0007669"/>
    <property type="project" value="UniProtKB-SubCell"/>
</dbReference>
<evidence type="ECO:0000256" key="9">
    <source>
        <dbReference type="RuleBase" id="RU361157"/>
    </source>
</evidence>
<dbReference type="Pfam" id="PF01061">
    <property type="entry name" value="ABC2_membrane"/>
    <property type="match status" value="1"/>
</dbReference>
<evidence type="ECO:0000256" key="8">
    <source>
        <dbReference type="ARBA" id="ARBA00023136"/>
    </source>
</evidence>
<evidence type="ECO:0000256" key="2">
    <source>
        <dbReference type="ARBA" id="ARBA00007783"/>
    </source>
</evidence>
<dbReference type="InterPro" id="IPR013525">
    <property type="entry name" value="ABC2_TM"/>
</dbReference>
<evidence type="ECO:0000256" key="1">
    <source>
        <dbReference type="ARBA" id="ARBA00004429"/>
    </source>
</evidence>
<feature type="transmembrane region" description="Helical" evidence="9">
    <location>
        <begin position="203"/>
        <end position="222"/>
    </location>
</feature>